<accession>A0ABR3IWP5</accession>
<feature type="signal peptide" evidence="1">
    <location>
        <begin position="1"/>
        <end position="22"/>
    </location>
</feature>
<dbReference type="EMBL" id="JASNQZ010000015">
    <property type="protein sequence ID" value="KAL0947722.1"/>
    <property type="molecule type" value="Genomic_DNA"/>
</dbReference>
<evidence type="ECO:0000313" key="3">
    <source>
        <dbReference type="Proteomes" id="UP001556367"/>
    </source>
</evidence>
<reference evidence="3" key="1">
    <citation type="submission" date="2024-06" db="EMBL/GenBank/DDBJ databases">
        <title>Multi-omics analyses provide insights into the biosynthesis of the anticancer antibiotic pleurotin in Hohenbuehelia grisea.</title>
        <authorList>
            <person name="Weaver J.A."/>
            <person name="Alberti F."/>
        </authorList>
    </citation>
    <scope>NUCLEOTIDE SEQUENCE [LARGE SCALE GENOMIC DNA]</scope>
    <source>
        <strain evidence="3">T-177</strain>
    </source>
</reference>
<proteinExistence type="predicted"/>
<keyword evidence="1" id="KW-0732">Signal</keyword>
<sequence length="168" mass="18317">MFSINFITLLPLFAIFCQLVSALPQPAPQASVDPISLRGKRYVVRAIPYFANSPVIRAPDDSARALKPISTITPFSDRAMRSRKTRFNSIQQRRVELSKQGPAPGSAAAPSSSAFVSAVQTSIDSAPVASAVSTPLSRPAPTRTYQAHKAVHKKIIRMLFPRWIAAFL</sequence>
<evidence type="ECO:0000313" key="2">
    <source>
        <dbReference type="EMBL" id="KAL0947722.1"/>
    </source>
</evidence>
<organism evidence="2 3">
    <name type="scientific">Hohenbuehelia grisea</name>
    <dbReference type="NCBI Taxonomy" id="104357"/>
    <lineage>
        <taxon>Eukaryota</taxon>
        <taxon>Fungi</taxon>
        <taxon>Dikarya</taxon>
        <taxon>Basidiomycota</taxon>
        <taxon>Agaricomycotina</taxon>
        <taxon>Agaricomycetes</taxon>
        <taxon>Agaricomycetidae</taxon>
        <taxon>Agaricales</taxon>
        <taxon>Pleurotineae</taxon>
        <taxon>Pleurotaceae</taxon>
        <taxon>Hohenbuehelia</taxon>
    </lineage>
</organism>
<dbReference type="Proteomes" id="UP001556367">
    <property type="component" value="Unassembled WGS sequence"/>
</dbReference>
<keyword evidence="3" id="KW-1185">Reference proteome</keyword>
<gene>
    <name evidence="2" type="ORF">HGRIS_013807</name>
</gene>
<comment type="caution">
    <text evidence="2">The sequence shown here is derived from an EMBL/GenBank/DDBJ whole genome shotgun (WGS) entry which is preliminary data.</text>
</comment>
<evidence type="ECO:0000256" key="1">
    <source>
        <dbReference type="SAM" id="SignalP"/>
    </source>
</evidence>
<name>A0ABR3IWP5_9AGAR</name>
<protein>
    <submittedName>
        <fullName evidence="2">Uncharacterized protein</fullName>
    </submittedName>
</protein>
<feature type="chain" id="PRO_5047168551" evidence="1">
    <location>
        <begin position="23"/>
        <end position="168"/>
    </location>
</feature>